<protein>
    <submittedName>
        <fullName evidence="1">Uncharacterized protein</fullName>
    </submittedName>
</protein>
<name>A0A016UMW7_9BILA</name>
<sequence length="149" mass="17409">MQKKCVIQPLFRGEYELSIGTFEKKNCGSDDIAGAFDRCLSGHSEFLREKRFKVWFFCCSVGNHLSECDQHLFILYSLFNLYIATEPLVSFFICGEFSVSPFSSPYLRLVNFDMLRFDLLLLCFLHRRAILLLQNQPFIPMSKLIRQLT</sequence>
<dbReference type="Proteomes" id="UP000024635">
    <property type="component" value="Unassembled WGS sequence"/>
</dbReference>
<evidence type="ECO:0000313" key="1">
    <source>
        <dbReference type="EMBL" id="EYC16520.1"/>
    </source>
</evidence>
<dbReference type="AlphaFoldDB" id="A0A016UMW7"/>
<keyword evidence="2" id="KW-1185">Reference proteome</keyword>
<accession>A0A016UMW7</accession>
<comment type="caution">
    <text evidence="1">The sequence shown here is derived from an EMBL/GenBank/DDBJ whole genome shotgun (WGS) entry which is preliminary data.</text>
</comment>
<evidence type="ECO:0000313" key="2">
    <source>
        <dbReference type="Proteomes" id="UP000024635"/>
    </source>
</evidence>
<proteinExistence type="predicted"/>
<gene>
    <name evidence="1" type="primary">Acey_s0033.g2703</name>
    <name evidence="1" type="ORF">Y032_0033g2703</name>
</gene>
<reference evidence="2" key="1">
    <citation type="journal article" date="2015" name="Nat. Genet.">
        <title>The genome and transcriptome of the zoonotic hookworm Ancylostoma ceylanicum identify infection-specific gene families.</title>
        <authorList>
            <person name="Schwarz E.M."/>
            <person name="Hu Y."/>
            <person name="Antoshechkin I."/>
            <person name="Miller M.M."/>
            <person name="Sternberg P.W."/>
            <person name="Aroian R.V."/>
        </authorList>
    </citation>
    <scope>NUCLEOTIDE SEQUENCE</scope>
    <source>
        <strain evidence="2">HY135</strain>
    </source>
</reference>
<organism evidence="1 2">
    <name type="scientific">Ancylostoma ceylanicum</name>
    <dbReference type="NCBI Taxonomy" id="53326"/>
    <lineage>
        <taxon>Eukaryota</taxon>
        <taxon>Metazoa</taxon>
        <taxon>Ecdysozoa</taxon>
        <taxon>Nematoda</taxon>
        <taxon>Chromadorea</taxon>
        <taxon>Rhabditida</taxon>
        <taxon>Rhabditina</taxon>
        <taxon>Rhabditomorpha</taxon>
        <taxon>Strongyloidea</taxon>
        <taxon>Ancylostomatidae</taxon>
        <taxon>Ancylostomatinae</taxon>
        <taxon>Ancylostoma</taxon>
    </lineage>
</organism>
<dbReference type="EMBL" id="JARK01001369">
    <property type="protein sequence ID" value="EYC16520.1"/>
    <property type="molecule type" value="Genomic_DNA"/>
</dbReference>